<sequence>MVVMALLVWAAFVEHTTHERRLAPETVAQRDANLATAVDHYAVRVFRNARAVHQLLADVYRAEGEARLLELLRDRLRANDAFVELAVCTADGRILSSIDAASFLTAADCTRLRQHVRPSTEITVGPPVPTGGTCWCRWRCRCRSPADRDRPRSRSP</sequence>
<dbReference type="Gene3D" id="3.30.450.20">
    <property type="entry name" value="PAS domain"/>
    <property type="match status" value="1"/>
</dbReference>
<organism evidence="1 2">
    <name type="scientific">Ramlibacter terrae</name>
    <dbReference type="NCBI Taxonomy" id="2732511"/>
    <lineage>
        <taxon>Bacteria</taxon>
        <taxon>Pseudomonadati</taxon>
        <taxon>Pseudomonadota</taxon>
        <taxon>Betaproteobacteria</taxon>
        <taxon>Burkholderiales</taxon>
        <taxon>Comamonadaceae</taxon>
        <taxon>Ramlibacter</taxon>
    </lineage>
</organism>
<keyword evidence="2" id="KW-1185">Reference proteome</keyword>
<proteinExistence type="predicted"/>
<reference evidence="1 2" key="1">
    <citation type="submission" date="2020-05" db="EMBL/GenBank/DDBJ databases">
        <title>Ramlibacter rhizophilus sp. nov., isolated from rhizosphere soil of national flower Mugunghwa from South Korea.</title>
        <authorList>
            <person name="Zheng-Fei Y."/>
            <person name="Huan T."/>
        </authorList>
    </citation>
    <scope>NUCLEOTIDE SEQUENCE [LARGE SCALE GENOMIC DNA]</scope>
    <source>
        <strain evidence="1 2">H242</strain>
    </source>
</reference>
<accession>A0ABX6P2G1</accession>
<evidence type="ECO:0000313" key="2">
    <source>
        <dbReference type="Proteomes" id="UP000500826"/>
    </source>
</evidence>
<protein>
    <submittedName>
        <fullName evidence="1">Uncharacterized protein</fullName>
    </submittedName>
</protein>
<dbReference type="EMBL" id="CP053418">
    <property type="protein sequence ID" value="QJW83902.1"/>
    <property type="molecule type" value="Genomic_DNA"/>
</dbReference>
<name>A0ABX6P2G1_9BURK</name>
<gene>
    <name evidence="1" type="ORF">HK414_07640</name>
</gene>
<evidence type="ECO:0000313" key="1">
    <source>
        <dbReference type="EMBL" id="QJW83902.1"/>
    </source>
</evidence>
<dbReference type="Proteomes" id="UP000500826">
    <property type="component" value="Chromosome"/>
</dbReference>